<evidence type="ECO:0000313" key="4">
    <source>
        <dbReference type="Proteomes" id="UP000809789"/>
    </source>
</evidence>
<comment type="caution">
    <text evidence="3">The sequence shown here is derived from an EMBL/GenBank/DDBJ whole genome shotgun (WGS) entry which is preliminary data.</text>
</comment>
<protein>
    <submittedName>
        <fullName evidence="3">Uncharacterized protein</fullName>
    </submittedName>
</protein>
<gene>
    <name evidence="3" type="ORF">KVT40_005943</name>
</gene>
<dbReference type="AlphaFoldDB" id="A0A8K0PH24"/>
<name>A0A8K0PH24_9PEZI</name>
<proteinExistence type="predicted"/>
<feature type="region of interest" description="Disordered" evidence="1">
    <location>
        <begin position="1"/>
        <end position="42"/>
    </location>
</feature>
<dbReference type="Pfam" id="PF15159">
    <property type="entry name" value="PIG-Y"/>
    <property type="match status" value="1"/>
</dbReference>
<feature type="region of interest" description="Disordered" evidence="1">
    <location>
        <begin position="200"/>
        <end position="273"/>
    </location>
</feature>
<organism evidence="3 4">
    <name type="scientific">Elsinoe batatas</name>
    <dbReference type="NCBI Taxonomy" id="2601811"/>
    <lineage>
        <taxon>Eukaryota</taxon>
        <taxon>Fungi</taxon>
        <taxon>Dikarya</taxon>
        <taxon>Ascomycota</taxon>
        <taxon>Pezizomycotina</taxon>
        <taxon>Dothideomycetes</taxon>
        <taxon>Dothideomycetidae</taxon>
        <taxon>Myriangiales</taxon>
        <taxon>Elsinoaceae</taxon>
        <taxon>Elsinoe</taxon>
    </lineage>
</organism>
<keyword evidence="2" id="KW-0472">Membrane</keyword>
<evidence type="ECO:0000256" key="1">
    <source>
        <dbReference type="SAM" id="MobiDB-lite"/>
    </source>
</evidence>
<keyword evidence="4" id="KW-1185">Reference proteome</keyword>
<keyword evidence="2" id="KW-0812">Transmembrane</keyword>
<dbReference type="PANTHER" id="PTHR39400:SF1">
    <property type="entry name" value="PIG-P DOMAIN-CONTAINING PROTEIN"/>
    <property type="match status" value="1"/>
</dbReference>
<feature type="region of interest" description="Disordered" evidence="1">
    <location>
        <begin position="80"/>
        <end position="102"/>
    </location>
</feature>
<feature type="transmembrane region" description="Helical" evidence="2">
    <location>
        <begin position="346"/>
        <end position="370"/>
    </location>
</feature>
<keyword evidence="2" id="KW-1133">Transmembrane helix</keyword>
<accession>A0A8K0PH24</accession>
<dbReference type="EMBL" id="JAESVG020000006">
    <property type="protein sequence ID" value="KAG8626998.1"/>
    <property type="molecule type" value="Genomic_DNA"/>
</dbReference>
<dbReference type="OrthoDB" id="2157498at2759"/>
<dbReference type="Proteomes" id="UP000809789">
    <property type="component" value="Unassembled WGS sequence"/>
</dbReference>
<evidence type="ECO:0000256" key="2">
    <source>
        <dbReference type="SAM" id="Phobius"/>
    </source>
</evidence>
<feature type="transmembrane region" description="Helical" evidence="2">
    <location>
        <begin position="298"/>
        <end position="326"/>
    </location>
</feature>
<feature type="compositionally biased region" description="Polar residues" evidence="1">
    <location>
        <begin position="125"/>
        <end position="134"/>
    </location>
</feature>
<feature type="region of interest" description="Disordered" evidence="1">
    <location>
        <begin position="118"/>
        <end position="156"/>
    </location>
</feature>
<evidence type="ECO:0000313" key="3">
    <source>
        <dbReference type="EMBL" id="KAG8626998.1"/>
    </source>
</evidence>
<feature type="compositionally biased region" description="Basic and acidic residues" evidence="1">
    <location>
        <begin position="10"/>
        <end position="26"/>
    </location>
</feature>
<dbReference type="PANTHER" id="PTHR39400">
    <property type="entry name" value="YALI0E29227P"/>
    <property type="match status" value="1"/>
</dbReference>
<sequence>MENGSAIHTDGAREDRHDEVKSRDYSEATYDQTKRPSVHRRTLSSSILARLNFLRSSTEDDRPTQQEILDAARDQQLRYDAQSQEPTMAWAQKGVKPRRRTGSLRKTAILGTGRIKAEGRERHNTLVQRRPSATQHEEAIDPDVVIPISNDDVPPSDAVQALQRRFSYDRDAEVATNSTGWSSPAQLLSLQTDAGREGIDSIDHASGALSSPIKSPTSQSNASTTDDDDSLSFSRPLNNGHHLTPSHKATASSSSSSYFPSPDTVSRRRSTTKPLSPLAALPMDAYEEEEHSYSETEWWGWVVLVVTWIVFVVGMGSCLEVWSWAWDVGQTPYAPPELEDDPTLPIVGYYPALIILTAVMAWVWVIVAWVGMKYFKHAKVHPDES</sequence>
<reference evidence="3" key="1">
    <citation type="submission" date="2021-07" db="EMBL/GenBank/DDBJ databases">
        <title>Elsinoe batatas strain:CRI-CJ2 Genome sequencing and assembly.</title>
        <authorList>
            <person name="Huang L."/>
        </authorList>
    </citation>
    <scope>NUCLEOTIDE SEQUENCE</scope>
    <source>
        <strain evidence="3">CRI-CJ2</strain>
    </source>
</reference>
<dbReference type="InterPro" id="IPR029164">
    <property type="entry name" value="PIG-Y"/>
</dbReference>